<protein>
    <recommendedName>
        <fullName evidence="2">Glycosyltransferase subfamily 4-like N-terminal domain-containing protein</fullName>
    </recommendedName>
</protein>
<sequence>MKKVLVISYYWPPSGGPGVQRVLKFCKYLNKFGWEPIVLTVKDGDFPAKDYSLNEE</sequence>
<name>A0A382WMC7_9ZZZZ</name>
<evidence type="ECO:0000313" key="1">
    <source>
        <dbReference type="EMBL" id="SVD59744.1"/>
    </source>
</evidence>
<feature type="non-terminal residue" evidence="1">
    <location>
        <position position="56"/>
    </location>
</feature>
<organism evidence="1">
    <name type="scientific">marine metagenome</name>
    <dbReference type="NCBI Taxonomy" id="408172"/>
    <lineage>
        <taxon>unclassified sequences</taxon>
        <taxon>metagenomes</taxon>
        <taxon>ecological metagenomes</taxon>
    </lineage>
</organism>
<reference evidence="1" key="1">
    <citation type="submission" date="2018-05" db="EMBL/GenBank/DDBJ databases">
        <authorList>
            <person name="Lanie J.A."/>
            <person name="Ng W.-L."/>
            <person name="Kazmierczak K.M."/>
            <person name="Andrzejewski T.M."/>
            <person name="Davidsen T.M."/>
            <person name="Wayne K.J."/>
            <person name="Tettelin H."/>
            <person name="Glass J.I."/>
            <person name="Rusch D."/>
            <person name="Podicherti R."/>
            <person name="Tsui H.-C.T."/>
            <person name="Winkler M.E."/>
        </authorList>
    </citation>
    <scope>NUCLEOTIDE SEQUENCE</scope>
</reference>
<dbReference type="EMBL" id="UINC01160864">
    <property type="protein sequence ID" value="SVD59744.1"/>
    <property type="molecule type" value="Genomic_DNA"/>
</dbReference>
<accession>A0A382WMC7</accession>
<gene>
    <name evidence="1" type="ORF">METZ01_LOCUS412598</name>
</gene>
<dbReference type="AlphaFoldDB" id="A0A382WMC7"/>
<evidence type="ECO:0008006" key="2">
    <source>
        <dbReference type="Google" id="ProtNLM"/>
    </source>
</evidence>
<proteinExistence type="predicted"/>